<keyword evidence="5" id="KW-0029">Amino-acid transport</keyword>
<dbReference type="InterPro" id="IPR035906">
    <property type="entry name" value="MetI-like_sf"/>
</dbReference>
<evidence type="ECO:0000256" key="4">
    <source>
        <dbReference type="ARBA" id="ARBA00022692"/>
    </source>
</evidence>
<keyword evidence="6 8" id="KW-1133">Transmembrane helix</keyword>
<dbReference type="EMBL" id="BAAANC010000005">
    <property type="protein sequence ID" value="GAA1559584.1"/>
    <property type="molecule type" value="Genomic_DNA"/>
</dbReference>
<comment type="subcellular location">
    <subcellularLocation>
        <location evidence="1 8">Cell membrane</location>
        <topology evidence="1 8">Multi-pass membrane protein</topology>
    </subcellularLocation>
</comment>
<feature type="transmembrane region" description="Helical" evidence="8">
    <location>
        <begin position="32"/>
        <end position="51"/>
    </location>
</feature>
<feature type="transmembrane region" description="Helical" evidence="8">
    <location>
        <begin position="158"/>
        <end position="176"/>
    </location>
</feature>
<evidence type="ECO:0000256" key="1">
    <source>
        <dbReference type="ARBA" id="ARBA00004651"/>
    </source>
</evidence>
<keyword evidence="4 8" id="KW-0812">Transmembrane</keyword>
<dbReference type="Pfam" id="PF00528">
    <property type="entry name" value="BPD_transp_1"/>
    <property type="match status" value="1"/>
</dbReference>
<evidence type="ECO:0000259" key="9">
    <source>
        <dbReference type="PROSITE" id="PS50928"/>
    </source>
</evidence>
<evidence type="ECO:0000313" key="10">
    <source>
        <dbReference type="EMBL" id="GAA1559584.1"/>
    </source>
</evidence>
<dbReference type="SUPFAM" id="SSF161098">
    <property type="entry name" value="MetI-like"/>
    <property type="match status" value="1"/>
</dbReference>
<evidence type="ECO:0000256" key="6">
    <source>
        <dbReference type="ARBA" id="ARBA00022989"/>
    </source>
</evidence>
<feature type="domain" description="ABC transmembrane type-1" evidence="9">
    <location>
        <begin position="75"/>
        <end position="281"/>
    </location>
</feature>
<keyword evidence="7 8" id="KW-0472">Membrane</keyword>
<dbReference type="CDD" id="cd06261">
    <property type="entry name" value="TM_PBP2"/>
    <property type="match status" value="1"/>
</dbReference>
<evidence type="ECO:0000256" key="3">
    <source>
        <dbReference type="ARBA" id="ARBA00022475"/>
    </source>
</evidence>
<feature type="transmembrane region" description="Helical" evidence="8">
    <location>
        <begin position="259"/>
        <end position="284"/>
    </location>
</feature>
<evidence type="ECO:0000256" key="8">
    <source>
        <dbReference type="RuleBase" id="RU363032"/>
    </source>
</evidence>
<keyword evidence="3" id="KW-1003">Cell membrane</keyword>
<protein>
    <submittedName>
        <fullName evidence="10">Amino acid ABC transporter permease</fullName>
    </submittedName>
</protein>
<dbReference type="Gene3D" id="1.10.3720.10">
    <property type="entry name" value="MetI-like"/>
    <property type="match status" value="1"/>
</dbReference>
<dbReference type="PROSITE" id="PS50928">
    <property type="entry name" value="ABC_TM1"/>
    <property type="match status" value="1"/>
</dbReference>
<evidence type="ECO:0000256" key="2">
    <source>
        <dbReference type="ARBA" id="ARBA00022448"/>
    </source>
</evidence>
<sequence>MTNVSSALRDSDGTASVDTMATMKIAPVRRPVQWIATGVVLILLVLLLVSVGRNPNMGWDVVGHYLLDDAVLRGVRWTLVLTVLIMALATALGIVVAVMATSGNRVLSATAALFLWFFRGTPLLVQIIFWFNLALIFPRLGPAMFLGEGFGGVETNSVINWFVAALLAFGLHQGAIMSEIVRGGFLGIERGQTEAAQSLGMTAAQTLRRVLLPQTLRIIVPPSMNQFVDVLKGTALVAFIAGQDLLSSVQFIYAKNFQVIPLLIVASIWYLALVSVATVVQYFVERRLGLGYGK</sequence>
<dbReference type="InterPro" id="IPR043429">
    <property type="entry name" value="ArtM/GltK/GlnP/TcyL/YhdX-like"/>
</dbReference>
<comment type="caution">
    <text evidence="10">The sequence shown here is derived from an EMBL/GenBank/DDBJ whole genome shotgun (WGS) entry which is preliminary data.</text>
</comment>
<dbReference type="NCBIfam" id="TIGR01726">
    <property type="entry name" value="HEQRo_perm_3TM"/>
    <property type="match status" value="1"/>
</dbReference>
<dbReference type="InterPro" id="IPR000515">
    <property type="entry name" value="MetI-like"/>
</dbReference>
<evidence type="ECO:0000313" key="11">
    <source>
        <dbReference type="Proteomes" id="UP001500363"/>
    </source>
</evidence>
<comment type="similarity">
    <text evidence="8">Belongs to the binding-protein-dependent transport system permease family.</text>
</comment>
<feature type="transmembrane region" description="Helical" evidence="8">
    <location>
        <begin position="77"/>
        <end position="101"/>
    </location>
</feature>
<evidence type="ECO:0000256" key="7">
    <source>
        <dbReference type="ARBA" id="ARBA00023136"/>
    </source>
</evidence>
<gene>
    <name evidence="10" type="ORF">GCM10009741_75830</name>
</gene>
<dbReference type="Proteomes" id="UP001500363">
    <property type="component" value="Unassembled WGS sequence"/>
</dbReference>
<dbReference type="InterPro" id="IPR010065">
    <property type="entry name" value="AA_ABC_transptr_permease_3TM"/>
</dbReference>
<proteinExistence type="inferred from homology"/>
<keyword evidence="2 8" id="KW-0813">Transport</keyword>
<dbReference type="RefSeq" id="WP_344183104.1">
    <property type="nucleotide sequence ID" value="NZ_BAAANC010000005.1"/>
</dbReference>
<name>A0ABN2CMR6_9ACTN</name>
<evidence type="ECO:0000256" key="5">
    <source>
        <dbReference type="ARBA" id="ARBA00022970"/>
    </source>
</evidence>
<feature type="transmembrane region" description="Helical" evidence="8">
    <location>
        <begin position="113"/>
        <end position="138"/>
    </location>
</feature>
<accession>A0ABN2CMR6</accession>
<organism evidence="10 11">
    <name type="scientific">Kribbella lupini</name>
    <dbReference type="NCBI Taxonomy" id="291602"/>
    <lineage>
        <taxon>Bacteria</taxon>
        <taxon>Bacillati</taxon>
        <taxon>Actinomycetota</taxon>
        <taxon>Actinomycetes</taxon>
        <taxon>Propionibacteriales</taxon>
        <taxon>Kribbellaceae</taxon>
        <taxon>Kribbella</taxon>
    </lineage>
</organism>
<dbReference type="PANTHER" id="PTHR30614:SF0">
    <property type="entry name" value="L-CYSTINE TRANSPORT SYSTEM PERMEASE PROTEIN TCYL"/>
    <property type="match status" value="1"/>
</dbReference>
<reference evidence="10 11" key="1">
    <citation type="journal article" date="2019" name="Int. J. Syst. Evol. Microbiol.">
        <title>The Global Catalogue of Microorganisms (GCM) 10K type strain sequencing project: providing services to taxonomists for standard genome sequencing and annotation.</title>
        <authorList>
            <consortium name="The Broad Institute Genomics Platform"/>
            <consortium name="The Broad Institute Genome Sequencing Center for Infectious Disease"/>
            <person name="Wu L."/>
            <person name="Ma J."/>
        </authorList>
    </citation>
    <scope>NUCLEOTIDE SEQUENCE [LARGE SCALE GENOMIC DNA]</scope>
    <source>
        <strain evidence="10 11">JCM 14303</strain>
    </source>
</reference>
<keyword evidence="11" id="KW-1185">Reference proteome</keyword>
<dbReference type="PANTHER" id="PTHR30614">
    <property type="entry name" value="MEMBRANE COMPONENT OF AMINO ACID ABC TRANSPORTER"/>
    <property type="match status" value="1"/>
</dbReference>